<sequence>MRLLHTSDWHVGKTLKGHSRLDEQEQVLREIVGIAREHEVDAVLVAGDLYDTAAPSAQAQQLVIRTLMGLARNAEVIAIAGNHDHAPTIDAYRPLAGVAGITLVGSVRTAERGGVVEFTARSTGERATVAVLPFLSQRYAVRAAELVTNTPAENTGAYDQQLRDILASLTAGFRDDAVNLVMAHLTILNATFGGGERAAQSIFEYAVPATIFPVEAHYVALGHLHRRQRVDAPCPVHYCGAPLAIDFGEQDNTPVVCLVEAAPGTPAKVTDIPITAGRRLRTLRGTVAELSVLAGTVGEDFLRVWVREPARAGLREEVMAILPGALEVRIDPEFAAPVASSRPASGAERAPSELFREYLGTRNVADPRVEQLFARLHDRVTDGSLAGPNIDTGAR</sequence>
<keyword evidence="6" id="KW-0235">DNA replication</keyword>
<dbReference type="GO" id="GO:0004527">
    <property type="term" value="F:exonuclease activity"/>
    <property type="evidence" value="ECO:0007669"/>
    <property type="project" value="UniProtKB-KW"/>
</dbReference>
<evidence type="ECO:0000259" key="7">
    <source>
        <dbReference type="Pfam" id="PF00149"/>
    </source>
</evidence>
<dbReference type="EMBL" id="JAKXMK010000008">
    <property type="protein sequence ID" value="MCH6166137.1"/>
    <property type="molecule type" value="Genomic_DNA"/>
</dbReference>
<dbReference type="InterPro" id="IPR041796">
    <property type="entry name" value="Mre11_N"/>
</dbReference>
<evidence type="ECO:0000256" key="3">
    <source>
        <dbReference type="ARBA" id="ARBA00022722"/>
    </source>
</evidence>
<evidence type="ECO:0000256" key="5">
    <source>
        <dbReference type="ARBA" id="ARBA00022839"/>
    </source>
</evidence>
<dbReference type="Pfam" id="PF00149">
    <property type="entry name" value="Metallophos"/>
    <property type="match status" value="1"/>
</dbReference>
<comment type="subunit">
    <text evidence="6">Heterodimer of SbcC and SbcD.</text>
</comment>
<dbReference type="InterPro" id="IPR029052">
    <property type="entry name" value="Metallo-depent_PP-like"/>
</dbReference>
<feature type="domain" description="Calcineurin-like phosphoesterase" evidence="7">
    <location>
        <begin position="1"/>
        <end position="226"/>
    </location>
</feature>
<comment type="caution">
    <text evidence="8">The sequence shown here is derived from an EMBL/GenBank/DDBJ whole genome shotgun (WGS) entry which is preliminary data.</text>
</comment>
<evidence type="ECO:0000256" key="2">
    <source>
        <dbReference type="ARBA" id="ARBA00013365"/>
    </source>
</evidence>
<accession>A0ABS9TC85</accession>
<dbReference type="RefSeq" id="WP_241036172.1">
    <property type="nucleotide sequence ID" value="NZ_BAAAJF010000020.1"/>
</dbReference>
<evidence type="ECO:0000256" key="1">
    <source>
        <dbReference type="ARBA" id="ARBA00010555"/>
    </source>
</evidence>
<evidence type="ECO:0000256" key="6">
    <source>
        <dbReference type="RuleBase" id="RU363069"/>
    </source>
</evidence>
<reference evidence="8 9" key="1">
    <citation type="submission" date="2022-03" db="EMBL/GenBank/DDBJ databases">
        <title>Pseudonocardia alaer sp. nov., a novel actinomycete isolated from reed forest soil.</title>
        <authorList>
            <person name="Wang L."/>
        </authorList>
    </citation>
    <scope>NUCLEOTIDE SEQUENCE [LARGE SCALE GENOMIC DNA]</scope>
    <source>
        <strain evidence="8 9">Y-16303</strain>
    </source>
</reference>
<dbReference type="PANTHER" id="PTHR30337">
    <property type="entry name" value="COMPONENT OF ATP-DEPENDENT DSDNA EXONUCLEASE"/>
    <property type="match status" value="1"/>
</dbReference>
<keyword evidence="9" id="KW-1185">Reference proteome</keyword>
<dbReference type="InterPro" id="IPR004593">
    <property type="entry name" value="SbcD"/>
</dbReference>
<keyword evidence="6" id="KW-0233">DNA recombination</keyword>
<comment type="similarity">
    <text evidence="1 6">Belongs to the SbcD family.</text>
</comment>
<evidence type="ECO:0000313" key="8">
    <source>
        <dbReference type="EMBL" id="MCH6166137.1"/>
    </source>
</evidence>
<name>A0ABS9TC85_9PSEU</name>
<protein>
    <recommendedName>
        <fullName evidence="2 6">Nuclease SbcCD subunit D</fullName>
    </recommendedName>
</protein>
<dbReference type="InterPro" id="IPR050535">
    <property type="entry name" value="DNA_Repair-Maintenance_Comp"/>
</dbReference>
<evidence type="ECO:0000313" key="9">
    <source>
        <dbReference type="Proteomes" id="UP001299970"/>
    </source>
</evidence>
<dbReference type="InterPro" id="IPR004843">
    <property type="entry name" value="Calcineurin-like_PHP"/>
</dbReference>
<proteinExistence type="inferred from homology"/>
<gene>
    <name evidence="6" type="primary">sbcD</name>
    <name evidence="8" type="ORF">MMF94_10625</name>
</gene>
<dbReference type="NCBIfam" id="TIGR00619">
    <property type="entry name" value="sbcd"/>
    <property type="match status" value="1"/>
</dbReference>
<dbReference type="SUPFAM" id="SSF56300">
    <property type="entry name" value="Metallo-dependent phosphatases"/>
    <property type="match status" value="1"/>
</dbReference>
<keyword evidence="3 6" id="KW-0540">Nuclease</keyword>
<comment type="function">
    <text evidence="6">SbcCD cleaves DNA hairpin structures. These structures can inhibit DNA replication and are intermediates in certain DNA recombination reactions. The complex acts as a 3'-&gt;5' double strand exonuclease that can open hairpins. It also has a 5' single-strand endonuclease activity.</text>
</comment>
<keyword evidence="6" id="KW-0255">Endonuclease</keyword>
<evidence type="ECO:0000256" key="4">
    <source>
        <dbReference type="ARBA" id="ARBA00022801"/>
    </source>
</evidence>
<organism evidence="8 9">
    <name type="scientific">Pseudonocardia alaniniphila</name>
    <dbReference type="NCBI Taxonomy" id="75291"/>
    <lineage>
        <taxon>Bacteria</taxon>
        <taxon>Bacillati</taxon>
        <taxon>Actinomycetota</taxon>
        <taxon>Actinomycetes</taxon>
        <taxon>Pseudonocardiales</taxon>
        <taxon>Pseudonocardiaceae</taxon>
        <taxon>Pseudonocardia</taxon>
    </lineage>
</organism>
<keyword evidence="4 6" id="KW-0378">Hydrolase</keyword>
<dbReference type="Proteomes" id="UP001299970">
    <property type="component" value="Unassembled WGS sequence"/>
</dbReference>
<dbReference type="Gene3D" id="3.60.21.10">
    <property type="match status" value="1"/>
</dbReference>
<dbReference type="CDD" id="cd00840">
    <property type="entry name" value="MPP_Mre11_N"/>
    <property type="match status" value="1"/>
</dbReference>
<dbReference type="PANTHER" id="PTHR30337:SF0">
    <property type="entry name" value="NUCLEASE SBCCD SUBUNIT D"/>
    <property type="match status" value="1"/>
</dbReference>
<keyword evidence="5 6" id="KW-0269">Exonuclease</keyword>